<dbReference type="EMBL" id="JAVDQK010000005">
    <property type="protein sequence ID" value="MDR6218876.1"/>
    <property type="molecule type" value="Genomic_DNA"/>
</dbReference>
<gene>
    <name evidence="2" type="ORF">J2Y00_002473</name>
</gene>
<accession>A0AAE3XCN5</accession>
<feature type="region of interest" description="Disordered" evidence="1">
    <location>
        <begin position="180"/>
        <end position="201"/>
    </location>
</feature>
<organism evidence="2 3">
    <name type="scientific">Deinococcus soli</name>
    <name type="common">ex Cha et al. 2016</name>
    <dbReference type="NCBI Taxonomy" id="1309411"/>
    <lineage>
        <taxon>Bacteria</taxon>
        <taxon>Thermotogati</taxon>
        <taxon>Deinococcota</taxon>
        <taxon>Deinococci</taxon>
        <taxon>Deinococcales</taxon>
        <taxon>Deinococcaceae</taxon>
        <taxon>Deinococcus</taxon>
    </lineage>
</organism>
<comment type="caution">
    <text evidence="2">The sequence shown here is derived from an EMBL/GenBank/DDBJ whole genome shotgun (WGS) entry which is preliminary data.</text>
</comment>
<evidence type="ECO:0000256" key="1">
    <source>
        <dbReference type="SAM" id="MobiDB-lite"/>
    </source>
</evidence>
<proteinExistence type="predicted"/>
<reference evidence="2" key="1">
    <citation type="submission" date="2023-07" db="EMBL/GenBank/DDBJ databases">
        <title>Sorghum-associated microbial communities from plants grown in Nebraska, USA.</title>
        <authorList>
            <person name="Schachtman D."/>
        </authorList>
    </citation>
    <scope>NUCLEOTIDE SEQUENCE</scope>
    <source>
        <strain evidence="2">BE330</strain>
    </source>
</reference>
<dbReference type="AlphaFoldDB" id="A0AAE3XCN5"/>
<evidence type="ECO:0000313" key="2">
    <source>
        <dbReference type="EMBL" id="MDR6218876.1"/>
    </source>
</evidence>
<sequence>MSPTLYPLLPTTKAVFDTWNPVVLGAAQPDAARRELIEVAQRAADEGFVYADEIYAYVTRALAAKLTPELLARNNPTGSRVERGLFGYELYYARKIVAERARRRALREAHDRVRPQVGQQFALLQFGHDEPLLNVTLTGIQEWRLTFRGTWRGEPMTRSCTALEFEEVLRASRARMERAARLRAPGAAPTDAPRVRGQGDP</sequence>
<evidence type="ECO:0000313" key="3">
    <source>
        <dbReference type="Proteomes" id="UP001185331"/>
    </source>
</evidence>
<dbReference type="Proteomes" id="UP001185331">
    <property type="component" value="Unassembled WGS sequence"/>
</dbReference>
<dbReference type="RefSeq" id="WP_309853618.1">
    <property type="nucleotide sequence ID" value="NZ_JAVDQJ010000004.1"/>
</dbReference>
<name>A0AAE3XCN5_9DEIO</name>
<protein>
    <submittedName>
        <fullName evidence="2">Uncharacterized protein</fullName>
    </submittedName>
</protein>